<dbReference type="InterPro" id="IPR016152">
    <property type="entry name" value="PTrfase/Anion_transptr"/>
</dbReference>
<accession>A0A3S5CBM1</accession>
<proteinExistence type="predicted"/>
<sequence length="242" mass="26426">MPACTLSHVNDLPLLFVELDELHYRDPSGLGGDFGSPVPGINRTVSSATATNFGGTCRRPSTGLLQHALSIGDSTVSIPTAAHLASAHTNHDSISPADQDPKQTDALAAAAAAAAQYDAGVYWQQVARWVKYEEDYTPVEKRFSEAHVSPLRFHTILEFQKQLKNLIILDSYVDSTYGVMEGIAKIVSESDILSPGVTEEAFTHLLLAERFHPGVKSPNRFTNILLREEEESKYIANYGSLL</sequence>
<organism evidence="2 3">
    <name type="scientific">Protopolystoma xenopodis</name>
    <dbReference type="NCBI Taxonomy" id="117903"/>
    <lineage>
        <taxon>Eukaryota</taxon>
        <taxon>Metazoa</taxon>
        <taxon>Spiralia</taxon>
        <taxon>Lophotrochozoa</taxon>
        <taxon>Platyhelminthes</taxon>
        <taxon>Monogenea</taxon>
        <taxon>Polyopisthocotylea</taxon>
        <taxon>Polystomatidea</taxon>
        <taxon>Polystomatidae</taxon>
        <taxon>Protopolystoma</taxon>
    </lineage>
</organism>
<dbReference type="InterPro" id="IPR013769">
    <property type="entry name" value="Band3_cytoplasmic_dom"/>
</dbReference>
<dbReference type="Gene3D" id="3.40.930.10">
    <property type="entry name" value="Mannitol-specific EII, Chain A"/>
    <property type="match status" value="1"/>
</dbReference>
<keyword evidence="3" id="KW-1185">Reference proteome</keyword>
<dbReference type="SUPFAM" id="SSF55804">
    <property type="entry name" value="Phoshotransferase/anion transport protein"/>
    <property type="match status" value="1"/>
</dbReference>
<dbReference type="EMBL" id="CAAALY010002532">
    <property type="protein sequence ID" value="VEL07818.1"/>
    <property type="molecule type" value="Genomic_DNA"/>
</dbReference>
<evidence type="ECO:0000313" key="2">
    <source>
        <dbReference type="EMBL" id="VEL07818.1"/>
    </source>
</evidence>
<dbReference type="OrthoDB" id="6273994at2759"/>
<dbReference type="GO" id="GO:0008509">
    <property type="term" value="F:monoatomic anion transmembrane transporter activity"/>
    <property type="evidence" value="ECO:0007669"/>
    <property type="project" value="InterPro"/>
</dbReference>
<protein>
    <recommendedName>
        <fullName evidence="1">Band 3 cytoplasmic domain-containing protein</fullName>
    </recommendedName>
</protein>
<dbReference type="Proteomes" id="UP000784294">
    <property type="component" value="Unassembled WGS sequence"/>
</dbReference>
<evidence type="ECO:0000313" key="3">
    <source>
        <dbReference type="Proteomes" id="UP000784294"/>
    </source>
</evidence>
<dbReference type="GO" id="GO:0016020">
    <property type="term" value="C:membrane"/>
    <property type="evidence" value="ECO:0007669"/>
    <property type="project" value="InterPro"/>
</dbReference>
<reference evidence="2" key="1">
    <citation type="submission" date="2018-11" db="EMBL/GenBank/DDBJ databases">
        <authorList>
            <consortium name="Pathogen Informatics"/>
        </authorList>
    </citation>
    <scope>NUCLEOTIDE SEQUENCE</scope>
</reference>
<name>A0A3S5CBM1_9PLAT</name>
<dbReference type="Pfam" id="PF07565">
    <property type="entry name" value="Band_3_cyto"/>
    <property type="match status" value="1"/>
</dbReference>
<comment type="caution">
    <text evidence="2">The sequence shown here is derived from an EMBL/GenBank/DDBJ whole genome shotgun (WGS) entry which is preliminary data.</text>
</comment>
<dbReference type="AlphaFoldDB" id="A0A3S5CBM1"/>
<evidence type="ECO:0000259" key="1">
    <source>
        <dbReference type="Pfam" id="PF07565"/>
    </source>
</evidence>
<feature type="domain" description="Band 3 cytoplasmic" evidence="1">
    <location>
        <begin position="121"/>
        <end position="215"/>
    </location>
</feature>
<gene>
    <name evidence="2" type="ORF">PXEA_LOCUS1258</name>
</gene>